<dbReference type="HOGENOM" id="CLU_076634_0_0_1"/>
<keyword evidence="4" id="KW-1185">Reference proteome</keyword>
<dbReference type="InterPro" id="IPR000719">
    <property type="entry name" value="Prot_kinase_dom"/>
</dbReference>
<dbReference type="eggNOG" id="ENOG502SQVK">
    <property type="taxonomic scope" value="Eukaryota"/>
</dbReference>
<protein>
    <recommendedName>
        <fullName evidence="2">Protein kinase domain-containing protein</fullName>
    </recommendedName>
</protein>
<dbReference type="GO" id="GO:0004672">
    <property type="term" value="F:protein kinase activity"/>
    <property type="evidence" value="ECO:0007669"/>
    <property type="project" value="InterPro"/>
</dbReference>
<dbReference type="RefSeq" id="XP_001225507.1">
    <property type="nucleotide sequence ID" value="XM_001225506.1"/>
</dbReference>
<evidence type="ECO:0000313" key="4">
    <source>
        <dbReference type="Proteomes" id="UP000001056"/>
    </source>
</evidence>
<dbReference type="OMA" id="CDFDSAR"/>
<dbReference type="Gene3D" id="1.10.510.10">
    <property type="entry name" value="Transferase(Phosphotransferase) domain 1"/>
    <property type="match status" value="1"/>
</dbReference>
<dbReference type="GO" id="GO:0005524">
    <property type="term" value="F:ATP binding"/>
    <property type="evidence" value="ECO:0007669"/>
    <property type="project" value="InterPro"/>
</dbReference>
<dbReference type="STRING" id="306901.Q2GW03"/>
<name>Q2GW03_CHAGB</name>
<dbReference type="Pfam" id="PF00069">
    <property type="entry name" value="Pkinase"/>
    <property type="match status" value="1"/>
</dbReference>
<proteinExistence type="predicted"/>
<dbReference type="InParanoid" id="Q2GW03"/>
<feature type="region of interest" description="Disordered" evidence="1">
    <location>
        <begin position="1"/>
        <end position="47"/>
    </location>
</feature>
<organism evidence="3 4">
    <name type="scientific">Chaetomium globosum (strain ATCC 6205 / CBS 148.51 / DSM 1962 / NBRC 6347 / NRRL 1970)</name>
    <name type="common">Soil fungus</name>
    <dbReference type="NCBI Taxonomy" id="306901"/>
    <lineage>
        <taxon>Eukaryota</taxon>
        <taxon>Fungi</taxon>
        <taxon>Dikarya</taxon>
        <taxon>Ascomycota</taxon>
        <taxon>Pezizomycotina</taxon>
        <taxon>Sordariomycetes</taxon>
        <taxon>Sordariomycetidae</taxon>
        <taxon>Sordariales</taxon>
        <taxon>Chaetomiaceae</taxon>
        <taxon>Chaetomium</taxon>
    </lineage>
</organism>
<gene>
    <name evidence="3" type="ORF">CHGG_07851</name>
</gene>
<dbReference type="SMART" id="SM00220">
    <property type="entry name" value="S_TKc"/>
    <property type="match status" value="1"/>
</dbReference>
<evidence type="ECO:0000259" key="2">
    <source>
        <dbReference type="PROSITE" id="PS50011"/>
    </source>
</evidence>
<dbReference type="AlphaFoldDB" id="Q2GW03"/>
<dbReference type="VEuPathDB" id="FungiDB:CHGG_07851"/>
<accession>Q2GW03</accession>
<dbReference type="InterPro" id="IPR011009">
    <property type="entry name" value="Kinase-like_dom_sf"/>
</dbReference>
<dbReference type="EMBL" id="CH408033">
    <property type="protein sequence ID" value="EAQ86598.1"/>
    <property type="molecule type" value="Genomic_DNA"/>
</dbReference>
<dbReference type="GeneID" id="4393702"/>
<dbReference type="OrthoDB" id="1668230at2759"/>
<evidence type="ECO:0000313" key="3">
    <source>
        <dbReference type="EMBL" id="EAQ86598.1"/>
    </source>
</evidence>
<dbReference type="PROSITE" id="PS50011">
    <property type="entry name" value="PROTEIN_KINASE_DOM"/>
    <property type="match status" value="1"/>
</dbReference>
<feature type="domain" description="Protein kinase" evidence="2">
    <location>
        <begin position="1"/>
        <end position="315"/>
    </location>
</feature>
<dbReference type="Proteomes" id="UP000001056">
    <property type="component" value="Unassembled WGS sequence"/>
</dbReference>
<sequence>MGTGTGNLEPRLEPAVEESFDGAKDRAAPGQKSEGAGHPLLEEKGPETGAATKRVPLALPRVPSLGLPQTITTGHGMLIPQHLEVLGVGGSSYVYKCHGDLAYKVNVTEREVDLMTAAGDCAITPLCHVLAKIDGAWWRRGLIMELATPFDFKLVPAKERMAVKDEMVGLVERLHSSGIGIANGDIKPDNFLRCRGGKLRLCDFDSARLLTDDEVEDWEGGVSDRYLAPSRRYPETHGPPTVVDDNYALAISVWELFTGKDALIDEDMEDALMEGKTVDLDELEDEDVRTFVWKRLRDGGAKVPDPVPAWDGGGK</sequence>
<reference evidence="4" key="1">
    <citation type="journal article" date="2015" name="Genome Announc.">
        <title>Draft genome sequence of the cellulolytic fungus Chaetomium globosum.</title>
        <authorList>
            <person name="Cuomo C.A."/>
            <person name="Untereiner W.A."/>
            <person name="Ma L.-J."/>
            <person name="Grabherr M."/>
            <person name="Birren B.W."/>
        </authorList>
    </citation>
    <scope>NUCLEOTIDE SEQUENCE [LARGE SCALE GENOMIC DNA]</scope>
    <source>
        <strain evidence="4">ATCC 6205 / CBS 148.51 / DSM 1962 / NBRC 6347 / NRRL 1970</strain>
    </source>
</reference>
<evidence type="ECO:0000256" key="1">
    <source>
        <dbReference type="SAM" id="MobiDB-lite"/>
    </source>
</evidence>
<dbReference type="SUPFAM" id="SSF56112">
    <property type="entry name" value="Protein kinase-like (PK-like)"/>
    <property type="match status" value="1"/>
</dbReference>